<evidence type="ECO:0000313" key="17">
    <source>
        <dbReference type="EMBL" id="MFC3228262.1"/>
    </source>
</evidence>
<keyword evidence="8" id="KW-0816">Tricarboxylic acid cycle</keyword>
<sequence>MSDTANNQFINAIKPVRGLGSAKDGTGHFWVQRVTAVALVPLVVVFALCVISITGADYEEARDFLGSPVVAAIGALLMIAGFWHLKLGMQVVIEDYIHGWLKLPALLLNTFGCIALGLACLIALAAIAFGG</sequence>
<proteinExistence type="predicted"/>
<dbReference type="InterPro" id="IPR000701">
    <property type="entry name" value="SuccDH_FuR_B_TM-su"/>
</dbReference>
<evidence type="ECO:0000256" key="12">
    <source>
        <dbReference type="ARBA" id="ARBA00022982"/>
    </source>
</evidence>
<dbReference type="EMBL" id="JBHRTR010000028">
    <property type="protein sequence ID" value="MFC3228262.1"/>
    <property type="molecule type" value="Genomic_DNA"/>
</dbReference>
<protein>
    <recommendedName>
        <fullName evidence="6">Succinate dehydrogenase hydrophobic membrane anchor subunit</fullName>
    </recommendedName>
</protein>
<comment type="pathway">
    <text evidence="4">Carbohydrate metabolism; tricarboxylic acid cycle.</text>
</comment>
<dbReference type="NCBIfam" id="TIGR02968">
    <property type="entry name" value="succ_dehyd_anc"/>
    <property type="match status" value="1"/>
</dbReference>
<gene>
    <name evidence="17" type="primary">sdhD</name>
    <name evidence="17" type="ORF">ACFOGJ_13535</name>
</gene>
<dbReference type="InterPro" id="IPR034804">
    <property type="entry name" value="SQR/QFR_C/D"/>
</dbReference>
<comment type="cofactor">
    <cofactor evidence="1">
        <name>heme</name>
        <dbReference type="ChEBI" id="CHEBI:30413"/>
    </cofactor>
</comment>
<evidence type="ECO:0000256" key="1">
    <source>
        <dbReference type="ARBA" id="ARBA00001971"/>
    </source>
</evidence>
<keyword evidence="11" id="KW-0479">Metal-binding</keyword>
<evidence type="ECO:0000256" key="2">
    <source>
        <dbReference type="ARBA" id="ARBA00004050"/>
    </source>
</evidence>
<feature type="transmembrane region" description="Helical" evidence="16">
    <location>
        <begin position="30"/>
        <end position="53"/>
    </location>
</feature>
<evidence type="ECO:0000313" key="18">
    <source>
        <dbReference type="Proteomes" id="UP001595528"/>
    </source>
</evidence>
<dbReference type="RefSeq" id="WP_379901214.1">
    <property type="nucleotide sequence ID" value="NZ_JBHRTR010000028.1"/>
</dbReference>
<evidence type="ECO:0000256" key="3">
    <source>
        <dbReference type="ARBA" id="ARBA00004141"/>
    </source>
</evidence>
<keyword evidence="7" id="KW-0813">Transport</keyword>
<comment type="subcellular location">
    <subcellularLocation>
        <location evidence="3">Membrane</location>
        <topology evidence="3">Multi-pass membrane protein</topology>
    </subcellularLocation>
</comment>
<dbReference type="Pfam" id="PF01127">
    <property type="entry name" value="Sdh_cyt"/>
    <property type="match status" value="1"/>
</dbReference>
<reference evidence="18" key="1">
    <citation type="journal article" date="2019" name="Int. J. Syst. Evol. Microbiol.">
        <title>The Global Catalogue of Microorganisms (GCM) 10K type strain sequencing project: providing services to taxonomists for standard genome sequencing and annotation.</title>
        <authorList>
            <consortium name="The Broad Institute Genomics Platform"/>
            <consortium name="The Broad Institute Genome Sequencing Center for Infectious Disease"/>
            <person name="Wu L."/>
            <person name="Ma J."/>
        </authorList>
    </citation>
    <scope>NUCLEOTIDE SEQUENCE [LARGE SCALE GENOMIC DNA]</scope>
    <source>
        <strain evidence="18">KCTC 42964</strain>
    </source>
</reference>
<evidence type="ECO:0000256" key="7">
    <source>
        <dbReference type="ARBA" id="ARBA00022448"/>
    </source>
</evidence>
<feature type="transmembrane region" description="Helical" evidence="16">
    <location>
        <begin position="65"/>
        <end position="85"/>
    </location>
</feature>
<evidence type="ECO:0000256" key="13">
    <source>
        <dbReference type="ARBA" id="ARBA00022989"/>
    </source>
</evidence>
<evidence type="ECO:0000256" key="16">
    <source>
        <dbReference type="SAM" id="Phobius"/>
    </source>
</evidence>
<evidence type="ECO:0000256" key="4">
    <source>
        <dbReference type="ARBA" id="ARBA00005163"/>
    </source>
</evidence>
<keyword evidence="18" id="KW-1185">Reference proteome</keyword>
<evidence type="ECO:0000256" key="8">
    <source>
        <dbReference type="ARBA" id="ARBA00022532"/>
    </source>
</evidence>
<dbReference type="Gene3D" id="1.20.1300.10">
    <property type="entry name" value="Fumarate reductase/succinate dehydrogenase, transmembrane subunit"/>
    <property type="match status" value="1"/>
</dbReference>
<evidence type="ECO:0000256" key="5">
    <source>
        <dbReference type="ARBA" id="ARBA00011558"/>
    </source>
</evidence>
<dbReference type="SUPFAM" id="SSF81343">
    <property type="entry name" value="Fumarate reductase respiratory complex transmembrane subunits"/>
    <property type="match status" value="1"/>
</dbReference>
<comment type="subunit">
    <text evidence="5">Part of an enzyme complex containing four subunits: a flavoprotein, an iron-sulfur protein, plus two membrane-anchoring proteins, SdhC and SdhD.</text>
</comment>
<dbReference type="Proteomes" id="UP001595528">
    <property type="component" value="Unassembled WGS sequence"/>
</dbReference>
<evidence type="ECO:0000256" key="6">
    <source>
        <dbReference type="ARBA" id="ARBA00019425"/>
    </source>
</evidence>
<feature type="transmembrane region" description="Helical" evidence="16">
    <location>
        <begin position="105"/>
        <end position="129"/>
    </location>
</feature>
<evidence type="ECO:0000256" key="15">
    <source>
        <dbReference type="ARBA" id="ARBA00023136"/>
    </source>
</evidence>
<evidence type="ECO:0000256" key="10">
    <source>
        <dbReference type="ARBA" id="ARBA00022692"/>
    </source>
</evidence>
<comment type="function">
    <text evidence="2">Membrane-anchoring subunit of succinate dehydrogenase (SDH).</text>
</comment>
<evidence type="ECO:0000256" key="11">
    <source>
        <dbReference type="ARBA" id="ARBA00022723"/>
    </source>
</evidence>
<keyword evidence="10 16" id="KW-0812">Transmembrane</keyword>
<accession>A0ABV7L0Z9</accession>
<name>A0ABV7L0Z9_9PROT</name>
<keyword evidence="15 16" id="KW-0472">Membrane</keyword>
<comment type="caution">
    <text evidence="17">The sequence shown here is derived from an EMBL/GenBank/DDBJ whole genome shotgun (WGS) entry which is preliminary data.</text>
</comment>
<dbReference type="InterPro" id="IPR014312">
    <property type="entry name" value="Succ_DH_anchor"/>
</dbReference>
<keyword evidence="12" id="KW-0249">Electron transport</keyword>
<keyword evidence="13 16" id="KW-1133">Transmembrane helix</keyword>
<organism evidence="17 18">
    <name type="scientific">Marinibaculum pumilum</name>
    <dbReference type="NCBI Taxonomy" id="1766165"/>
    <lineage>
        <taxon>Bacteria</taxon>
        <taxon>Pseudomonadati</taxon>
        <taxon>Pseudomonadota</taxon>
        <taxon>Alphaproteobacteria</taxon>
        <taxon>Rhodospirillales</taxon>
        <taxon>Rhodospirillaceae</taxon>
        <taxon>Marinibaculum</taxon>
    </lineage>
</organism>
<evidence type="ECO:0000256" key="9">
    <source>
        <dbReference type="ARBA" id="ARBA00022617"/>
    </source>
</evidence>
<keyword evidence="14" id="KW-0408">Iron</keyword>
<dbReference type="CDD" id="cd03495">
    <property type="entry name" value="SQR_TypeC_SdhD_like"/>
    <property type="match status" value="1"/>
</dbReference>
<keyword evidence="9" id="KW-0349">Heme</keyword>
<evidence type="ECO:0000256" key="14">
    <source>
        <dbReference type="ARBA" id="ARBA00023004"/>
    </source>
</evidence>